<keyword evidence="8" id="KW-0998">Cell outer membrane</keyword>
<keyword evidence="10" id="KW-0966">Cell projection</keyword>
<gene>
    <name evidence="10" type="ORF">ABC974_12875</name>
</gene>
<evidence type="ECO:0000313" key="10">
    <source>
        <dbReference type="EMBL" id="MEN2790525.1"/>
    </source>
</evidence>
<evidence type="ECO:0000313" key="11">
    <source>
        <dbReference type="Proteomes" id="UP001419910"/>
    </source>
</evidence>
<keyword evidence="10" id="KW-0969">Cilium</keyword>
<name>A0ABU9Y3Z3_9SPHN</name>
<keyword evidence="6" id="KW-0472">Membrane</keyword>
<evidence type="ECO:0000256" key="4">
    <source>
        <dbReference type="ARBA" id="ARBA00006929"/>
    </source>
</evidence>
<feature type="region of interest" description="Disordered" evidence="9">
    <location>
        <begin position="46"/>
        <end position="67"/>
    </location>
</feature>
<keyword evidence="10" id="KW-0282">Flagellum</keyword>
<comment type="function">
    <text evidence="1">Assembles around the rod to form the L-ring and probably protects the motor/basal body from shearing forces during rotation.</text>
</comment>
<dbReference type="EMBL" id="JBDIME010000010">
    <property type="protein sequence ID" value="MEN2790525.1"/>
    <property type="molecule type" value="Genomic_DNA"/>
</dbReference>
<dbReference type="Proteomes" id="UP001419910">
    <property type="component" value="Unassembled WGS sequence"/>
</dbReference>
<organism evidence="10 11">
    <name type="scientific">Sphingomonas oligophenolica</name>
    <dbReference type="NCBI Taxonomy" id="301154"/>
    <lineage>
        <taxon>Bacteria</taxon>
        <taxon>Pseudomonadati</taxon>
        <taxon>Pseudomonadota</taxon>
        <taxon>Alphaproteobacteria</taxon>
        <taxon>Sphingomonadales</taxon>
        <taxon>Sphingomonadaceae</taxon>
        <taxon>Sphingomonas</taxon>
    </lineage>
</organism>
<evidence type="ECO:0000256" key="1">
    <source>
        <dbReference type="ARBA" id="ARBA00002591"/>
    </source>
</evidence>
<keyword evidence="5" id="KW-0732">Signal</keyword>
<comment type="caution">
    <text evidence="10">The sequence shown here is derived from an EMBL/GenBank/DDBJ whole genome shotgun (WGS) entry which is preliminary data.</text>
</comment>
<dbReference type="Pfam" id="PF02107">
    <property type="entry name" value="FlgH"/>
    <property type="match status" value="1"/>
</dbReference>
<evidence type="ECO:0000256" key="2">
    <source>
        <dbReference type="ARBA" id="ARBA00004117"/>
    </source>
</evidence>
<proteinExistence type="inferred from homology"/>
<comment type="subcellular location">
    <subcellularLocation>
        <location evidence="2">Bacterial flagellum basal body</location>
    </subcellularLocation>
    <subcellularLocation>
        <location evidence="3">Cell outer membrane</location>
    </subcellularLocation>
</comment>
<dbReference type="InterPro" id="IPR000527">
    <property type="entry name" value="Flag_Lring"/>
</dbReference>
<evidence type="ECO:0000256" key="3">
    <source>
        <dbReference type="ARBA" id="ARBA00004442"/>
    </source>
</evidence>
<dbReference type="PANTHER" id="PTHR34933:SF1">
    <property type="entry name" value="FLAGELLAR L-RING PROTEIN"/>
    <property type="match status" value="1"/>
</dbReference>
<comment type="similarity">
    <text evidence="4">Belongs to the FlgH family.</text>
</comment>
<dbReference type="PRINTS" id="PR01008">
    <property type="entry name" value="FLGLRINGFLGH"/>
</dbReference>
<evidence type="ECO:0000256" key="7">
    <source>
        <dbReference type="ARBA" id="ARBA00023143"/>
    </source>
</evidence>
<accession>A0ABU9Y3Z3</accession>
<sequence>MVVSSMLAAAANAENLYKPSSWSAMSADRKAMQVGDALTVVVYQSAESTNSAKSDSTKNTNLSGGISAGSINESGNLHVGGGYSGGGQVQRSERFVTQITVVVDEVLPNGDLHVSGRQQMHVNGEHSNIGVRGRVRPADITSDNEVLSSRVADAQIDYDGRGFVSRSAKPGVINRVFRFLGLG</sequence>
<evidence type="ECO:0000256" key="6">
    <source>
        <dbReference type="ARBA" id="ARBA00023136"/>
    </source>
</evidence>
<dbReference type="PANTHER" id="PTHR34933">
    <property type="entry name" value="FLAGELLAR L-RING PROTEIN"/>
    <property type="match status" value="1"/>
</dbReference>
<keyword evidence="11" id="KW-1185">Reference proteome</keyword>
<dbReference type="RefSeq" id="WP_343888271.1">
    <property type="nucleotide sequence ID" value="NZ_BAAAEH010000008.1"/>
</dbReference>
<reference evidence="10 11" key="1">
    <citation type="submission" date="2024-05" db="EMBL/GenBank/DDBJ databases">
        <authorList>
            <person name="Liu Q."/>
            <person name="Xin Y.-H."/>
        </authorList>
    </citation>
    <scope>NUCLEOTIDE SEQUENCE [LARGE SCALE GENOMIC DNA]</scope>
    <source>
        <strain evidence="10 11">CGMCC 1.10181</strain>
    </source>
</reference>
<evidence type="ECO:0000256" key="8">
    <source>
        <dbReference type="ARBA" id="ARBA00023237"/>
    </source>
</evidence>
<evidence type="ECO:0000256" key="5">
    <source>
        <dbReference type="ARBA" id="ARBA00022729"/>
    </source>
</evidence>
<evidence type="ECO:0000256" key="9">
    <source>
        <dbReference type="SAM" id="MobiDB-lite"/>
    </source>
</evidence>
<protein>
    <submittedName>
        <fullName evidence="10">Flagellar basal body L-ring protein FlgH</fullName>
    </submittedName>
</protein>
<keyword evidence="7" id="KW-0975">Bacterial flagellum</keyword>